<feature type="transmembrane region" description="Helical" evidence="2">
    <location>
        <begin position="313"/>
        <end position="331"/>
    </location>
</feature>
<feature type="transmembrane region" description="Helical" evidence="2">
    <location>
        <begin position="281"/>
        <end position="301"/>
    </location>
</feature>
<dbReference type="InterPro" id="IPR036259">
    <property type="entry name" value="MFS_trans_sf"/>
</dbReference>
<dbReference type="GO" id="GO:0022857">
    <property type="term" value="F:transmembrane transporter activity"/>
    <property type="evidence" value="ECO:0007669"/>
    <property type="project" value="InterPro"/>
</dbReference>
<dbReference type="SUPFAM" id="SSF103473">
    <property type="entry name" value="MFS general substrate transporter"/>
    <property type="match status" value="1"/>
</dbReference>
<dbReference type="PANTHER" id="PTHR23523">
    <property type="match status" value="1"/>
</dbReference>
<dbReference type="STRING" id="797114.C475_15428"/>
<dbReference type="InterPro" id="IPR011701">
    <property type="entry name" value="MFS"/>
</dbReference>
<dbReference type="Proteomes" id="UP000011626">
    <property type="component" value="Unassembled WGS sequence"/>
</dbReference>
<feature type="compositionally biased region" description="Acidic residues" evidence="1">
    <location>
        <begin position="10"/>
        <end position="25"/>
    </location>
</feature>
<protein>
    <submittedName>
        <fullName evidence="4">Major facilitator superfamily protein</fullName>
    </submittedName>
</protein>
<evidence type="ECO:0000259" key="3">
    <source>
        <dbReference type="PROSITE" id="PS50850"/>
    </source>
</evidence>
<keyword evidence="2" id="KW-1133">Transmembrane helix</keyword>
<dbReference type="InterPro" id="IPR020846">
    <property type="entry name" value="MFS_dom"/>
</dbReference>
<dbReference type="AlphaFoldDB" id="M0CK60"/>
<keyword evidence="2" id="KW-0472">Membrane</keyword>
<evidence type="ECO:0000313" key="5">
    <source>
        <dbReference type="Proteomes" id="UP000011626"/>
    </source>
</evidence>
<comment type="caution">
    <text evidence="4">The sequence shown here is derived from an EMBL/GenBank/DDBJ whole genome shotgun (WGS) entry which is preliminary data.</text>
</comment>
<dbReference type="EMBL" id="AOIU01000033">
    <property type="protein sequence ID" value="ELZ23675.1"/>
    <property type="molecule type" value="Genomic_DNA"/>
</dbReference>
<feature type="domain" description="Major facilitator superfamily (MFS) profile" evidence="3">
    <location>
        <begin position="35"/>
        <end position="427"/>
    </location>
</feature>
<evidence type="ECO:0000256" key="1">
    <source>
        <dbReference type="SAM" id="MobiDB-lite"/>
    </source>
</evidence>
<dbReference type="PANTHER" id="PTHR23523:SF2">
    <property type="entry name" value="2-NITROIMIDAZOLE TRANSPORTER"/>
    <property type="match status" value="1"/>
</dbReference>
<proteinExistence type="predicted"/>
<dbReference type="Pfam" id="PF07690">
    <property type="entry name" value="MFS_1"/>
    <property type="match status" value="1"/>
</dbReference>
<feature type="transmembrane region" description="Helical" evidence="2">
    <location>
        <begin position="368"/>
        <end position="391"/>
    </location>
</feature>
<sequence>MVDDAGRDESSDDADGDGPGDDGAEDAVPPSSYALVVLGAVSYLLLTANWFALAAFLEPIGRELGLSDTQSGALVGAVPLTYVPLSLLSGLALDRIGARRGIALAAGIFGVAQLLRSATTGFAGMLATTVLFAVGATGITFGLPKLVASVFPSRLLGTMSTVYILGSYAGTAAAYSVGRAILGPALGGWRPTFRALGGAALAFLVVWVPVAVWHARRHGTPYGDDADSEFSLGSLRADVARVFSHRVMRLLVVVGTVYLLLNHSLQGWLPTLAGARGATTARAATVATLFVVGQAAGTVVVPPLSDRLNRRRGAVVACGVAALVGLVGLAVGGGVLAASAAAVVVGTGVGGVSPLVRAIPTEIEEIGPGLTATAVSLVFAVGELGGFFGPFLVGGLRDLTGSFLPGIALLAVGALAMVAAGLRLPEI</sequence>
<feature type="transmembrane region" description="Helical" evidence="2">
    <location>
        <begin position="250"/>
        <end position="269"/>
    </location>
</feature>
<feature type="transmembrane region" description="Helical" evidence="2">
    <location>
        <begin position="33"/>
        <end position="53"/>
    </location>
</feature>
<organism evidence="4 5">
    <name type="scientific">Halosimplex carlsbadense 2-9-1</name>
    <dbReference type="NCBI Taxonomy" id="797114"/>
    <lineage>
        <taxon>Archaea</taxon>
        <taxon>Methanobacteriati</taxon>
        <taxon>Methanobacteriota</taxon>
        <taxon>Stenosarchaea group</taxon>
        <taxon>Halobacteria</taxon>
        <taxon>Halobacteriales</taxon>
        <taxon>Haloarculaceae</taxon>
        <taxon>Halosimplex</taxon>
    </lineage>
</organism>
<dbReference type="RefSeq" id="WP_006884754.1">
    <property type="nucleotide sequence ID" value="NZ_AOIU01000033.1"/>
</dbReference>
<dbReference type="PROSITE" id="PS50850">
    <property type="entry name" value="MFS"/>
    <property type="match status" value="1"/>
</dbReference>
<reference evidence="4 5" key="1">
    <citation type="journal article" date="2014" name="PLoS Genet.">
        <title>Phylogenetically driven sequencing of extremely halophilic archaea reveals strategies for static and dynamic osmo-response.</title>
        <authorList>
            <person name="Becker E.A."/>
            <person name="Seitzer P.M."/>
            <person name="Tritt A."/>
            <person name="Larsen D."/>
            <person name="Krusor M."/>
            <person name="Yao A.I."/>
            <person name="Wu D."/>
            <person name="Madern D."/>
            <person name="Eisen J.A."/>
            <person name="Darling A.E."/>
            <person name="Facciotti M.T."/>
        </authorList>
    </citation>
    <scope>NUCLEOTIDE SEQUENCE [LARGE SCALE GENOMIC DNA]</scope>
    <source>
        <strain evidence="4 5">2-9-1</strain>
    </source>
</reference>
<gene>
    <name evidence="4" type="ORF">C475_15428</name>
</gene>
<feature type="transmembrane region" description="Helical" evidence="2">
    <location>
        <begin position="337"/>
        <end position="356"/>
    </location>
</feature>
<dbReference type="InterPro" id="IPR052524">
    <property type="entry name" value="MFS_Cyanate_Porter"/>
</dbReference>
<dbReference type="Gene3D" id="1.20.1250.20">
    <property type="entry name" value="MFS general substrate transporter like domains"/>
    <property type="match status" value="1"/>
</dbReference>
<feature type="transmembrane region" description="Helical" evidence="2">
    <location>
        <begin position="403"/>
        <end position="422"/>
    </location>
</feature>
<evidence type="ECO:0000313" key="4">
    <source>
        <dbReference type="EMBL" id="ELZ23675.1"/>
    </source>
</evidence>
<feature type="transmembrane region" description="Helical" evidence="2">
    <location>
        <begin position="122"/>
        <end position="143"/>
    </location>
</feature>
<dbReference type="OrthoDB" id="268895at2157"/>
<keyword evidence="5" id="KW-1185">Reference proteome</keyword>
<keyword evidence="2" id="KW-0812">Transmembrane</keyword>
<feature type="transmembrane region" description="Helical" evidence="2">
    <location>
        <begin position="73"/>
        <end position="93"/>
    </location>
</feature>
<feature type="region of interest" description="Disordered" evidence="1">
    <location>
        <begin position="1"/>
        <end position="25"/>
    </location>
</feature>
<dbReference type="eggNOG" id="arCOG00130">
    <property type="taxonomic scope" value="Archaea"/>
</dbReference>
<feature type="transmembrane region" description="Helical" evidence="2">
    <location>
        <begin position="195"/>
        <end position="213"/>
    </location>
</feature>
<feature type="transmembrane region" description="Helical" evidence="2">
    <location>
        <begin position="155"/>
        <end position="175"/>
    </location>
</feature>
<feature type="transmembrane region" description="Helical" evidence="2">
    <location>
        <begin position="100"/>
        <end position="116"/>
    </location>
</feature>
<evidence type="ECO:0000256" key="2">
    <source>
        <dbReference type="SAM" id="Phobius"/>
    </source>
</evidence>
<accession>M0CK60</accession>
<name>M0CK60_9EURY</name>